<organism evidence="2">
    <name type="scientific">Streptomyces sp. SID7499</name>
    <dbReference type="NCBI Taxonomy" id="2706086"/>
    <lineage>
        <taxon>Bacteria</taxon>
        <taxon>Bacillati</taxon>
        <taxon>Actinomycetota</taxon>
        <taxon>Actinomycetes</taxon>
        <taxon>Kitasatosporales</taxon>
        <taxon>Streptomycetaceae</taxon>
        <taxon>Streptomyces</taxon>
    </lineage>
</organism>
<evidence type="ECO:0000313" key="2">
    <source>
        <dbReference type="EMBL" id="NEE15219.1"/>
    </source>
</evidence>
<feature type="region of interest" description="Disordered" evidence="1">
    <location>
        <begin position="1"/>
        <end position="20"/>
    </location>
</feature>
<proteinExistence type="predicted"/>
<accession>A0A6G3XBP0</accession>
<protein>
    <submittedName>
        <fullName evidence="2">Cysteine synthase family protein</fullName>
    </submittedName>
</protein>
<dbReference type="EMBL" id="JAAGMN010005484">
    <property type="protein sequence ID" value="NEE15219.1"/>
    <property type="molecule type" value="Genomic_DNA"/>
</dbReference>
<evidence type="ECO:0000256" key="1">
    <source>
        <dbReference type="SAM" id="MobiDB-lite"/>
    </source>
</evidence>
<reference evidence="2" key="1">
    <citation type="submission" date="2020-01" db="EMBL/GenBank/DDBJ databases">
        <title>Insect and environment-associated Actinomycetes.</title>
        <authorList>
            <person name="Currrie C."/>
            <person name="Chevrette M."/>
            <person name="Carlson C."/>
            <person name="Stubbendieck R."/>
            <person name="Wendt-Pienkowski E."/>
        </authorList>
    </citation>
    <scope>NUCLEOTIDE SEQUENCE</scope>
    <source>
        <strain evidence="2">SID7499</strain>
    </source>
</reference>
<dbReference type="AlphaFoldDB" id="A0A6G3XBP0"/>
<feature type="non-terminal residue" evidence="2">
    <location>
        <position position="66"/>
    </location>
</feature>
<name>A0A6G3XBP0_9ACTN</name>
<sequence>MRAGADARPRTAGPDASARPAVAAVHEHITDAVKTPDLIRLTGDTVLARFETMKVYAALGAVRSLL</sequence>
<gene>
    <name evidence="2" type="ORF">G3M58_53260</name>
</gene>
<comment type="caution">
    <text evidence="2">The sequence shown here is derived from an EMBL/GenBank/DDBJ whole genome shotgun (WGS) entry which is preliminary data.</text>
</comment>